<dbReference type="GeneID" id="36593060"/>
<dbReference type="Proteomes" id="UP000235371">
    <property type="component" value="Unassembled WGS sequence"/>
</dbReference>
<accession>A0A2J6T1E7</accession>
<dbReference type="InterPro" id="IPR050275">
    <property type="entry name" value="PGM_Phosphatase"/>
</dbReference>
<dbReference type="InParanoid" id="A0A2J6T1E7"/>
<dbReference type="CDD" id="cd07067">
    <property type="entry name" value="HP_PGM_like"/>
    <property type="match status" value="1"/>
</dbReference>
<keyword evidence="2" id="KW-1185">Reference proteome</keyword>
<dbReference type="SUPFAM" id="SSF53254">
    <property type="entry name" value="Phosphoglycerate mutase-like"/>
    <property type="match status" value="1"/>
</dbReference>
<dbReference type="OrthoDB" id="496981at2759"/>
<dbReference type="Pfam" id="PF00300">
    <property type="entry name" value="His_Phos_1"/>
    <property type="match status" value="1"/>
</dbReference>
<dbReference type="InterPro" id="IPR029033">
    <property type="entry name" value="His_PPase_superfam"/>
</dbReference>
<dbReference type="EMBL" id="KZ613847">
    <property type="protein sequence ID" value="PMD56846.1"/>
    <property type="molecule type" value="Genomic_DNA"/>
</dbReference>
<sequence length="328" mass="36767">MMGQSPESKSTYLKYSPVTGYFEQDEPGTDPREYDFVSHSFGLIEREYDTDAIFDPNHERTQWQRFHFHIDELNAHAAPGVQFKVLYLGRHGEGYHNVAEALYGTEAWDCYWSTQDGNGNITWSDALLTPAGIAQASHANAFWRTLTTDHGIPLPQSYYSSPLLRCLATAYYTFSSLSHPKDSPFLPTIKEMLREAMGVHTCDRRSSKSAISKLYPDWPFEEGFEENDPLWVSDLREADSAMVVRARSAMDDIFNADGNTHISISSHSGMIASLLEFIGHRKFGLGTGQVIPVLVKAERNAGQLPPSGDTPWEKVDLCTEPPAILLPN</sequence>
<dbReference type="PANTHER" id="PTHR48100:SF1">
    <property type="entry name" value="HISTIDINE PHOSPHATASE FAMILY PROTEIN-RELATED"/>
    <property type="match status" value="1"/>
</dbReference>
<proteinExistence type="predicted"/>
<gene>
    <name evidence="1" type="ORF">K444DRAFT_644598</name>
</gene>
<dbReference type="InterPro" id="IPR013078">
    <property type="entry name" value="His_Pase_superF_clade-1"/>
</dbReference>
<organism evidence="1 2">
    <name type="scientific">Hyaloscypha bicolor E</name>
    <dbReference type="NCBI Taxonomy" id="1095630"/>
    <lineage>
        <taxon>Eukaryota</taxon>
        <taxon>Fungi</taxon>
        <taxon>Dikarya</taxon>
        <taxon>Ascomycota</taxon>
        <taxon>Pezizomycotina</taxon>
        <taxon>Leotiomycetes</taxon>
        <taxon>Helotiales</taxon>
        <taxon>Hyaloscyphaceae</taxon>
        <taxon>Hyaloscypha</taxon>
        <taxon>Hyaloscypha bicolor</taxon>
    </lineage>
</organism>
<protein>
    <submittedName>
        <fullName evidence="1">Phosphoglycerate mutase family protein</fullName>
    </submittedName>
</protein>
<dbReference type="SMART" id="SM00855">
    <property type="entry name" value="PGAM"/>
    <property type="match status" value="1"/>
</dbReference>
<dbReference type="GO" id="GO:0016791">
    <property type="term" value="F:phosphatase activity"/>
    <property type="evidence" value="ECO:0007669"/>
    <property type="project" value="TreeGrafter"/>
</dbReference>
<reference evidence="1 2" key="1">
    <citation type="submission" date="2016-04" db="EMBL/GenBank/DDBJ databases">
        <title>A degradative enzymes factory behind the ericoid mycorrhizal symbiosis.</title>
        <authorList>
            <consortium name="DOE Joint Genome Institute"/>
            <person name="Martino E."/>
            <person name="Morin E."/>
            <person name="Grelet G."/>
            <person name="Kuo A."/>
            <person name="Kohler A."/>
            <person name="Daghino S."/>
            <person name="Barry K."/>
            <person name="Choi C."/>
            <person name="Cichocki N."/>
            <person name="Clum A."/>
            <person name="Copeland A."/>
            <person name="Hainaut M."/>
            <person name="Haridas S."/>
            <person name="Labutti K."/>
            <person name="Lindquist E."/>
            <person name="Lipzen A."/>
            <person name="Khouja H.-R."/>
            <person name="Murat C."/>
            <person name="Ohm R."/>
            <person name="Olson A."/>
            <person name="Spatafora J."/>
            <person name="Veneault-Fourrey C."/>
            <person name="Henrissat B."/>
            <person name="Grigoriev I."/>
            <person name="Martin F."/>
            <person name="Perotto S."/>
        </authorList>
    </citation>
    <scope>NUCLEOTIDE SEQUENCE [LARGE SCALE GENOMIC DNA]</scope>
    <source>
        <strain evidence="1 2">E</strain>
    </source>
</reference>
<name>A0A2J6T1E7_9HELO</name>
<dbReference type="Gene3D" id="3.40.50.1240">
    <property type="entry name" value="Phosphoglycerate mutase-like"/>
    <property type="match status" value="1"/>
</dbReference>
<evidence type="ECO:0000313" key="1">
    <source>
        <dbReference type="EMBL" id="PMD56846.1"/>
    </source>
</evidence>
<dbReference type="GO" id="GO:0005737">
    <property type="term" value="C:cytoplasm"/>
    <property type="evidence" value="ECO:0007669"/>
    <property type="project" value="TreeGrafter"/>
</dbReference>
<evidence type="ECO:0000313" key="2">
    <source>
        <dbReference type="Proteomes" id="UP000235371"/>
    </source>
</evidence>
<dbReference type="FunCoup" id="A0A2J6T1E7">
    <property type="interactions" value="192"/>
</dbReference>
<dbReference type="PANTHER" id="PTHR48100">
    <property type="entry name" value="BROAD-SPECIFICITY PHOSPHATASE YOR283W-RELATED"/>
    <property type="match status" value="1"/>
</dbReference>
<dbReference type="AlphaFoldDB" id="A0A2J6T1E7"/>
<dbReference type="RefSeq" id="XP_024733750.1">
    <property type="nucleotide sequence ID" value="XM_024884983.1"/>
</dbReference>